<dbReference type="InterPro" id="IPR005545">
    <property type="entry name" value="YCII"/>
</dbReference>
<comment type="caution">
    <text evidence="4">The sequence shown here is derived from an EMBL/GenBank/DDBJ whole genome shotgun (WGS) entry which is preliminary data.</text>
</comment>
<dbReference type="OrthoDB" id="9797014at2"/>
<dbReference type="EMBL" id="RXOC01000012">
    <property type="protein sequence ID" value="RXF68136.1"/>
    <property type="molecule type" value="Genomic_DNA"/>
</dbReference>
<dbReference type="SUPFAM" id="SSF54909">
    <property type="entry name" value="Dimeric alpha+beta barrel"/>
    <property type="match status" value="1"/>
</dbReference>
<dbReference type="Gene3D" id="3.30.70.1060">
    <property type="entry name" value="Dimeric alpha+beta barrel"/>
    <property type="match status" value="1"/>
</dbReference>
<reference evidence="4 5" key="1">
    <citation type="submission" date="2018-12" db="EMBL/GenBank/DDBJ databases">
        <title>The Draft Genome Sequence of the Soil Bacterium Pedobacter tournemirensis R1.</title>
        <authorList>
            <person name="He J."/>
        </authorList>
    </citation>
    <scope>NUCLEOTIDE SEQUENCE [LARGE SCALE GENOMIC DNA]</scope>
    <source>
        <strain evidence="4 5">R1</strain>
    </source>
</reference>
<gene>
    <name evidence="4" type="ORF">EKH83_16505</name>
    <name evidence="3" type="ORF">F1649_03940</name>
</gene>
<dbReference type="PANTHER" id="PTHR33606:SF3">
    <property type="entry name" value="PROTEIN YCII"/>
    <property type="match status" value="1"/>
</dbReference>
<reference evidence="3 6" key="2">
    <citation type="submission" date="2019-09" db="EMBL/GenBank/DDBJ databases">
        <title>Pararcticibacter amylolyticus gen. nov., sp. nov., isolated from a rottenly hemp rope, and reclassification of Pedobacter tournemirensis as Pararcticibacter tournemirensis comb. nov.</title>
        <authorList>
            <person name="Cai Y."/>
        </authorList>
    </citation>
    <scope>NUCLEOTIDE SEQUENCE [LARGE SCALE GENOMIC DNA]</scope>
    <source>
        <strain evidence="3 6">TF5-37.2-LB10</strain>
    </source>
</reference>
<evidence type="ECO:0000259" key="2">
    <source>
        <dbReference type="Pfam" id="PF03795"/>
    </source>
</evidence>
<dbReference type="RefSeq" id="WP_128770565.1">
    <property type="nucleotide sequence ID" value="NZ_RXOC01000012.1"/>
</dbReference>
<evidence type="ECO:0000313" key="6">
    <source>
        <dbReference type="Proteomes" id="UP000322918"/>
    </source>
</evidence>
<name>A0A4Q0M650_9SPHI</name>
<accession>A0A4Q0M650</accession>
<evidence type="ECO:0000313" key="4">
    <source>
        <dbReference type="EMBL" id="RXF68136.1"/>
    </source>
</evidence>
<protein>
    <recommendedName>
        <fullName evidence="2">YCII-related domain-containing protein</fullName>
    </recommendedName>
</protein>
<dbReference type="PANTHER" id="PTHR33606">
    <property type="entry name" value="PROTEIN YCII"/>
    <property type="match status" value="1"/>
</dbReference>
<keyword evidence="6" id="KW-1185">Reference proteome</keyword>
<proteinExistence type="inferred from homology"/>
<dbReference type="EMBL" id="VWNE01000005">
    <property type="protein sequence ID" value="KAA8485279.1"/>
    <property type="molecule type" value="Genomic_DNA"/>
</dbReference>
<dbReference type="Proteomes" id="UP000322918">
    <property type="component" value="Unassembled WGS sequence"/>
</dbReference>
<dbReference type="InterPro" id="IPR051807">
    <property type="entry name" value="Sec-metab_biosynth-assoc"/>
</dbReference>
<comment type="similarity">
    <text evidence="1">Belongs to the YciI family.</text>
</comment>
<dbReference type="InterPro" id="IPR011008">
    <property type="entry name" value="Dimeric_a/b-barrel"/>
</dbReference>
<evidence type="ECO:0000256" key="1">
    <source>
        <dbReference type="ARBA" id="ARBA00007689"/>
    </source>
</evidence>
<organism evidence="4 5">
    <name type="scientific">Arcticibacter tournemirensis</name>
    <dbReference type="NCBI Taxonomy" id="699437"/>
    <lineage>
        <taxon>Bacteria</taxon>
        <taxon>Pseudomonadati</taxon>
        <taxon>Bacteroidota</taxon>
        <taxon>Sphingobacteriia</taxon>
        <taxon>Sphingobacteriales</taxon>
        <taxon>Sphingobacteriaceae</taxon>
        <taxon>Arcticibacter</taxon>
    </lineage>
</organism>
<feature type="domain" description="YCII-related" evidence="2">
    <location>
        <begin position="11"/>
        <end position="92"/>
    </location>
</feature>
<dbReference type="Pfam" id="PF03795">
    <property type="entry name" value="YCII"/>
    <property type="match status" value="1"/>
</dbReference>
<sequence>MTQYLVTGTDYTDENALERRMAVREKHLEGARALKANNNFIVAGAVLNEEGKMTGSTMVVQFETKDDLNAWLENEPYIKEKVWETVDVKPFRVANV</sequence>
<evidence type="ECO:0000313" key="5">
    <source>
        <dbReference type="Proteomes" id="UP000290848"/>
    </source>
</evidence>
<dbReference type="Proteomes" id="UP000290848">
    <property type="component" value="Unassembled WGS sequence"/>
</dbReference>
<dbReference type="AlphaFoldDB" id="A0A4Q0M650"/>
<evidence type="ECO:0000313" key="3">
    <source>
        <dbReference type="EMBL" id="KAA8485279.1"/>
    </source>
</evidence>